<evidence type="ECO:0000256" key="2">
    <source>
        <dbReference type="PIRSR" id="PIRSR640198-2"/>
    </source>
</evidence>
<feature type="domain" description="Fido" evidence="3">
    <location>
        <begin position="114"/>
        <end position="270"/>
    </location>
</feature>
<dbReference type="GO" id="GO:0005524">
    <property type="term" value="F:ATP binding"/>
    <property type="evidence" value="ECO:0007669"/>
    <property type="project" value="UniProtKB-KW"/>
</dbReference>
<protein>
    <submittedName>
        <fullName evidence="4">Fic family protein</fullName>
    </submittedName>
</protein>
<evidence type="ECO:0000259" key="3">
    <source>
        <dbReference type="PROSITE" id="PS51459"/>
    </source>
</evidence>
<dbReference type="AlphaFoldDB" id="A0AAJ2S3Q7"/>
<dbReference type="PROSITE" id="PS51459">
    <property type="entry name" value="FIDO"/>
    <property type="match status" value="1"/>
</dbReference>
<dbReference type="RefSeq" id="WP_198348571.1">
    <property type="nucleotide sequence ID" value="NZ_JABASV010000001.1"/>
</dbReference>
<dbReference type="Proteomes" id="UP001276761">
    <property type="component" value="Unassembled WGS sequence"/>
</dbReference>
<dbReference type="Gene3D" id="1.10.10.10">
    <property type="entry name" value="Winged helix-like DNA-binding domain superfamily/Winged helix DNA-binding domain"/>
    <property type="match status" value="1"/>
</dbReference>
<dbReference type="GeneID" id="303166686"/>
<organism evidence="4 5">
    <name type="scientific">Vreelandella alkaliphila</name>
    <dbReference type="NCBI Taxonomy" id="272774"/>
    <lineage>
        <taxon>Bacteria</taxon>
        <taxon>Pseudomonadati</taxon>
        <taxon>Pseudomonadota</taxon>
        <taxon>Gammaproteobacteria</taxon>
        <taxon>Oceanospirillales</taxon>
        <taxon>Halomonadaceae</taxon>
        <taxon>Vreelandella</taxon>
    </lineage>
</organism>
<reference evidence="4" key="1">
    <citation type="submission" date="2023-11" db="EMBL/GenBank/DDBJ databases">
        <title>MicrobeMod: A computational toolkit for identifying prokaryotic methylation and restriction-modification with nanopore sequencing.</title>
        <authorList>
            <person name="Crits-Christoph A."/>
            <person name="Kang S.C."/>
            <person name="Lee H."/>
            <person name="Ostrov N."/>
        </authorList>
    </citation>
    <scope>NUCLEOTIDE SEQUENCE</scope>
    <source>
        <strain evidence="4">ATCC BAA-953</strain>
    </source>
</reference>
<accession>A0AAJ2S3Q7</accession>
<gene>
    <name evidence="4" type="ORF">SIL78_14280</name>
</gene>
<evidence type="ECO:0000313" key="4">
    <source>
        <dbReference type="EMBL" id="MDX5978725.1"/>
    </source>
</evidence>
<dbReference type="PANTHER" id="PTHR13504">
    <property type="entry name" value="FIDO DOMAIN-CONTAINING PROTEIN DDB_G0283145"/>
    <property type="match status" value="1"/>
</dbReference>
<feature type="active site" evidence="1">
    <location>
        <position position="205"/>
    </location>
</feature>
<keyword evidence="2" id="KW-0547">Nucleotide-binding</keyword>
<dbReference type="InterPro" id="IPR036388">
    <property type="entry name" value="WH-like_DNA-bd_sf"/>
</dbReference>
<sequence>MYIWEQRNWPHFEWDESVLRPTLDALRLLQGRVLGKTEAAPGQADLDVEMDALIQNAIRTSEIEGERLDVGSVRSSVARQLGLEQAGVSARTTPESEALVELLLQSTHQLGEPLSREQLCLWQSMLFVQGPGVLGNVRVGELRGDHPMQVVSGRLDQPNVHFEAPPRGQLEAELDAFITWFNQPPQGLDGLVRAGITHLWLITLHPFDDGNGRVTRAVTDRALAQAERQSVRFYSLSAAIMSRRNAYYDHLESAQKGSLDITPWLLWFLDTLKEALEQALLRIDRVLMKTTFWQHHATTVLNERQIKVLNRLLDTAEEEFEQGINARKYQSLAKVSKATATRDLAELLEKGCLSKLPGGGRSTRYTVLLRQAYEGTQ</sequence>
<keyword evidence="2" id="KW-0067">ATP-binding</keyword>
<dbReference type="InterPro" id="IPR040198">
    <property type="entry name" value="Fido_containing"/>
</dbReference>
<feature type="binding site" evidence="2">
    <location>
        <begin position="209"/>
        <end position="216"/>
    </location>
    <ligand>
        <name>ATP</name>
        <dbReference type="ChEBI" id="CHEBI:30616"/>
    </ligand>
</feature>
<dbReference type="Pfam" id="PF02661">
    <property type="entry name" value="Fic"/>
    <property type="match status" value="1"/>
</dbReference>
<proteinExistence type="predicted"/>
<dbReference type="InterPro" id="IPR003812">
    <property type="entry name" value="Fido"/>
</dbReference>
<name>A0AAJ2S3Q7_9GAMM</name>
<dbReference type="EMBL" id="JAWXXT010000001">
    <property type="protein sequence ID" value="MDX5978725.1"/>
    <property type="molecule type" value="Genomic_DNA"/>
</dbReference>
<dbReference type="Pfam" id="PF13776">
    <property type="entry name" value="DUF4172"/>
    <property type="match status" value="1"/>
</dbReference>
<dbReference type="Gene3D" id="1.10.3290.10">
    <property type="entry name" value="Fido-like domain"/>
    <property type="match status" value="1"/>
</dbReference>
<feature type="binding site" evidence="2">
    <location>
        <begin position="247"/>
        <end position="248"/>
    </location>
    <ligand>
        <name>ATP</name>
        <dbReference type="ChEBI" id="CHEBI:30616"/>
    </ligand>
</feature>
<dbReference type="InterPro" id="IPR036597">
    <property type="entry name" value="Fido-like_dom_sf"/>
</dbReference>
<comment type="caution">
    <text evidence="4">The sequence shown here is derived from an EMBL/GenBank/DDBJ whole genome shotgun (WGS) entry which is preliminary data.</text>
</comment>
<evidence type="ECO:0000313" key="5">
    <source>
        <dbReference type="Proteomes" id="UP001276761"/>
    </source>
</evidence>
<evidence type="ECO:0000256" key="1">
    <source>
        <dbReference type="PIRSR" id="PIRSR640198-1"/>
    </source>
</evidence>
<dbReference type="InterPro" id="IPR025230">
    <property type="entry name" value="DUF4172"/>
</dbReference>
<dbReference type="SUPFAM" id="SSF140931">
    <property type="entry name" value="Fic-like"/>
    <property type="match status" value="1"/>
</dbReference>
<dbReference type="PANTHER" id="PTHR13504:SF33">
    <property type="entry name" value="FIC FAMILY PROTEIN"/>
    <property type="match status" value="1"/>
</dbReference>